<accession>A0AB39BIZ2</accession>
<dbReference type="Gene3D" id="3.40.50.300">
    <property type="entry name" value="P-loop containing nucleotide triphosphate hydrolases"/>
    <property type="match status" value="2"/>
</dbReference>
<keyword evidence="1" id="KW-0813">Transport</keyword>
<dbReference type="SUPFAM" id="SSF52540">
    <property type="entry name" value="P-loop containing nucleoside triphosphate hydrolases"/>
    <property type="match status" value="2"/>
</dbReference>
<dbReference type="AlphaFoldDB" id="A0AB39BIZ2"/>
<dbReference type="PANTHER" id="PTHR43790">
    <property type="entry name" value="CARBOHYDRATE TRANSPORT ATP-BINDING PROTEIN MG119-RELATED"/>
    <property type="match status" value="1"/>
</dbReference>
<evidence type="ECO:0000259" key="6">
    <source>
        <dbReference type="PROSITE" id="PS50893"/>
    </source>
</evidence>
<evidence type="ECO:0000313" key="7">
    <source>
        <dbReference type="EMBL" id="XDI05942.1"/>
    </source>
</evidence>
<sequence length="523" mass="56367">MTEPRLRIDDVSHSFYGVTVNKHLSLEVAAGEVLGLVGENGAGKSTLMNIVGGVLQPDSGSLWVDGERYEPRSPAEARKVGIAHVHQELNLFAPLTVADNMFLTGYPRRLGVFTDKRAARAKAREALALMDLPFSPSALVEDLSPGQRQMLEIAKAAVGDPKLVILDEPTTSLTSRETARLFELIAQLTERGTSVIYVSHILEDIKRLSDRIAIMRDGALVDVRPEPELPVGEVITLMVGRSLDNRFPSRDGHAERTPVLEVADLSAKGVVDGIDLTVHSGEVVGLFGLMGAGRTELARMVYGLDPVDRGSVVVDGTDVSSRSTRSRIARGLSFVTEDRRGEGLLMDFSVITNAALPSLKRWAGGVLGPIRRRAVARDVAEVTSGLRLKSADLDRSPVRSLSGGNQQKVVLAKWLLTKPRVFILDEPTRGVDVGAQYEVYRTTLELADQGTAVLVISSELPELIGICDRILVMRMGRLVGEFDRSQFDARRILGAAFGESGGAAESGAAAATTPVPLDQEAAR</sequence>
<dbReference type="CDD" id="cd03215">
    <property type="entry name" value="ABC_Carb_Monos_II"/>
    <property type="match status" value="1"/>
</dbReference>
<dbReference type="InterPro" id="IPR003439">
    <property type="entry name" value="ABC_transporter-like_ATP-bd"/>
</dbReference>
<dbReference type="PANTHER" id="PTHR43790:SF9">
    <property type="entry name" value="GALACTOFURANOSE TRANSPORTER ATP-BINDING PROTEIN YTFR"/>
    <property type="match status" value="1"/>
</dbReference>
<evidence type="ECO:0000256" key="4">
    <source>
        <dbReference type="ARBA" id="ARBA00022840"/>
    </source>
</evidence>
<feature type="domain" description="ABC transporter" evidence="6">
    <location>
        <begin position="6"/>
        <end position="242"/>
    </location>
</feature>
<dbReference type="InterPro" id="IPR050107">
    <property type="entry name" value="ABC_carbohydrate_import_ATPase"/>
</dbReference>
<proteinExistence type="predicted"/>
<dbReference type="RefSeq" id="WP_368498331.1">
    <property type="nucleotide sequence ID" value="NZ_CP162511.1"/>
</dbReference>
<dbReference type="SMART" id="SM00382">
    <property type="entry name" value="AAA"/>
    <property type="match status" value="2"/>
</dbReference>
<dbReference type="Pfam" id="PF00005">
    <property type="entry name" value="ABC_tran"/>
    <property type="match status" value="2"/>
</dbReference>
<organism evidence="7">
    <name type="scientific">Herbiconiux sp. A18JL235</name>
    <dbReference type="NCBI Taxonomy" id="3152363"/>
    <lineage>
        <taxon>Bacteria</taxon>
        <taxon>Bacillati</taxon>
        <taxon>Actinomycetota</taxon>
        <taxon>Actinomycetes</taxon>
        <taxon>Micrococcales</taxon>
        <taxon>Microbacteriaceae</taxon>
        <taxon>Herbiconiux</taxon>
    </lineage>
</organism>
<dbReference type="GO" id="GO:0016887">
    <property type="term" value="F:ATP hydrolysis activity"/>
    <property type="evidence" value="ECO:0007669"/>
    <property type="project" value="InterPro"/>
</dbReference>
<reference evidence="7" key="1">
    <citation type="submission" date="2024-05" db="EMBL/GenBank/DDBJ databases">
        <title>Herbiconiux sp. A18JL235.</title>
        <authorList>
            <person name="Zhang G."/>
        </authorList>
    </citation>
    <scope>NUCLEOTIDE SEQUENCE</scope>
    <source>
        <strain evidence="7">A18JL235</strain>
    </source>
</reference>
<keyword evidence="2" id="KW-0677">Repeat</keyword>
<keyword evidence="3" id="KW-0547">Nucleotide-binding</keyword>
<dbReference type="InterPro" id="IPR003593">
    <property type="entry name" value="AAA+_ATPase"/>
</dbReference>
<dbReference type="PROSITE" id="PS50893">
    <property type="entry name" value="ABC_TRANSPORTER_2"/>
    <property type="match status" value="2"/>
</dbReference>
<protein>
    <submittedName>
        <fullName evidence="7">Sugar ABC transporter ATP-binding protein</fullName>
    </submittedName>
</protein>
<keyword evidence="4 7" id="KW-0067">ATP-binding</keyword>
<feature type="compositionally biased region" description="Low complexity" evidence="5">
    <location>
        <begin position="500"/>
        <end position="511"/>
    </location>
</feature>
<dbReference type="CDD" id="cd03216">
    <property type="entry name" value="ABC_Carb_Monos_I"/>
    <property type="match status" value="1"/>
</dbReference>
<evidence type="ECO:0000256" key="2">
    <source>
        <dbReference type="ARBA" id="ARBA00022737"/>
    </source>
</evidence>
<feature type="domain" description="ABC transporter" evidence="6">
    <location>
        <begin position="254"/>
        <end position="500"/>
    </location>
</feature>
<dbReference type="EMBL" id="CP162511">
    <property type="protein sequence ID" value="XDI05942.1"/>
    <property type="molecule type" value="Genomic_DNA"/>
</dbReference>
<evidence type="ECO:0000256" key="1">
    <source>
        <dbReference type="ARBA" id="ARBA00022448"/>
    </source>
</evidence>
<dbReference type="InterPro" id="IPR027417">
    <property type="entry name" value="P-loop_NTPase"/>
</dbReference>
<feature type="region of interest" description="Disordered" evidence="5">
    <location>
        <begin position="500"/>
        <end position="523"/>
    </location>
</feature>
<name>A0AB39BIZ2_9MICO</name>
<dbReference type="InterPro" id="IPR017871">
    <property type="entry name" value="ABC_transporter-like_CS"/>
</dbReference>
<gene>
    <name evidence="7" type="ORF">ABFY20_02255</name>
</gene>
<dbReference type="GO" id="GO:0005524">
    <property type="term" value="F:ATP binding"/>
    <property type="evidence" value="ECO:0007669"/>
    <property type="project" value="UniProtKB-KW"/>
</dbReference>
<evidence type="ECO:0000256" key="5">
    <source>
        <dbReference type="SAM" id="MobiDB-lite"/>
    </source>
</evidence>
<dbReference type="PROSITE" id="PS00211">
    <property type="entry name" value="ABC_TRANSPORTER_1"/>
    <property type="match status" value="2"/>
</dbReference>
<evidence type="ECO:0000256" key="3">
    <source>
        <dbReference type="ARBA" id="ARBA00022741"/>
    </source>
</evidence>